<keyword evidence="1 3" id="KW-0547">Nucleotide-binding</keyword>
<dbReference type="CDD" id="cd04160">
    <property type="entry name" value="Arfrp1"/>
    <property type="match status" value="1"/>
</dbReference>
<protein>
    <submittedName>
        <fullName evidence="4">ADP-ribosylation factor protein 3</fullName>
    </submittedName>
</protein>
<gene>
    <name evidence="4" type="primary">ARL3_2</name>
    <name evidence="4" type="ORF">HK105_203089</name>
</gene>
<dbReference type="InterPro" id="IPR024156">
    <property type="entry name" value="Small_GTPase_ARF"/>
</dbReference>
<dbReference type="InterPro" id="IPR027417">
    <property type="entry name" value="P-loop_NTPase"/>
</dbReference>
<evidence type="ECO:0000313" key="4">
    <source>
        <dbReference type="EMBL" id="KAL2917424.1"/>
    </source>
</evidence>
<comment type="similarity">
    <text evidence="3">Belongs to the small GTPase superfamily. Arf family.</text>
</comment>
<dbReference type="Proteomes" id="UP001527925">
    <property type="component" value="Unassembled WGS sequence"/>
</dbReference>
<organism evidence="4 5">
    <name type="scientific">Polyrhizophydium stewartii</name>
    <dbReference type="NCBI Taxonomy" id="2732419"/>
    <lineage>
        <taxon>Eukaryota</taxon>
        <taxon>Fungi</taxon>
        <taxon>Fungi incertae sedis</taxon>
        <taxon>Chytridiomycota</taxon>
        <taxon>Chytridiomycota incertae sedis</taxon>
        <taxon>Chytridiomycetes</taxon>
        <taxon>Rhizophydiales</taxon>
        <taxon>Rhizophydiales incertae sedis</taxon>
        <taxon>Polyrhizophydium</taxon>
    </lineage>
</organism>
<dbReference type="EMBL" id="JADGIZ020000011">
    <property type="protein sequence ID" value="KAL2917424.1"/>
    <property type="molecule type" value="Genomic_DNA"/>
</dbReference>
<accession>A0ABR4ND01</accession>
<name>A0ABR4ND01_9FUNG</name>
<comment type="caution">
    <text evidence="4">The sequence shown here is derived from an EMBL/GenBank/DDBJ whole genome shotgun (WGS) entry which is preliminary data.</text>
</comment>
<proteinExistence type="inferred from homology"/>
<dbReference type="NCBIfam" id="TIGR00231">
    <property type="entry name" value="small_GTP"/>
    <property type="match status" value="1"/>
</dbReference>
<dbReference type="PANTHER" id="PTHR45909">
    <property type="entry name" value="ADP-RIBOSYLATION FACTOR-RELATED PROTEIN 1"/>
    <property type="match status" value="1"/>
</dbReference>
<evidence type="ECO:0000256" key="1">
    <source>
        <dbReference type="ARBA" id="ARBA00022741"/>
    </source>
</evidence>
<evidence type="ECO:0000313" key="5">
    <source>
        <dbReference type="Proteomes" id="UP001527925"/>
    </source>
</evidence>
<dbReference type="SMART" id="SM00177">
    <property type="entry name" value="ARF"/>
    <property type="match status" value="1"/>
</dbReference>
<dbReference type="Gene3D" id="3.40.50.300">
    <property type="entry name" value="P-loop containing nucleotide triphosphate hydrolases"/>
    <property type="match status" value="1"/>
</dbReference>
<dbReference type="PROSITE" id="PS51419">
    <property type="entry name" value="RAB"/>
    <property type="match status" value="1"/>
</dbReference>
<dbReference type="Pfam" id="PF00025">
    <property type="entry name" value="Arf"/>
    <property type="match status" value="1"/>
</dbReference>
<reference evidence="4 5" key="1">
    <citation type="submission" date="2023-09" db="EMBL/GenBank/DDBJ databases">
        <title>Pangenome analysis of Batrachochytrium dendrobatidis and related Chytrids.</title>
        <authorList>
            <person name="Yacoub M.N."/>
            <person name="Stajich J.E."/>
            <person name="James T.Y."/>
        </authorList>
    </citation>
    <scope>NUCLEOTIDE SEQUENCE [LARGE SCALE GENOMIC DNA]</scope>
    <source>
        <strain evidence="4 5">JEL0888</strain>
    </source>
</reference>
<keyword evidence="5" id="KW-1185">Reference proteome</keyword>
<dbReference type="SUPFAM" id="SSF52540">
    <property type="entry name" value="P-loop containing nucleoside triphosphate hydrolases"/>
    <property type="match status" value="1"/>
</dbReference>
<evidence type="ECO:0000256" key="3">
    <source>
        <dbReference type="RuleBase" id="RU003925"/>
    </source>
</evidence>
<evidence type="ECO:0000256" key="2">
    <source>
        <dbReference type="ARBA" id="ARBA00023134"/>
    </source>
</evidence>
<dbReference type="PANTHER" id="PTHR45909:SF1">
    <property type="entry name" value="ADP-RIBOSYLATION FACTOR-RELATED PROTEIN 1"/>
    <property type="match status" value="1"/>
</dbReference>
<dbReference type="SMART" id="SM00178">
    <property type="entry name" value="SAR"/>
    <property type="match status" value="1"/>
</dbReference>
<sequence>MYTLLSGLYRQLTQREEYFVIIVGLDNAGKTTLLERIKALFNGVQGLRPDQIGPTVGLNVGKVDIGGSRLNFWDLGGQRDLQSIWEKYYSDCHALVFVVDSTDRSRIEEVKTTLDHVIHNESIEGVPVLMLANKQDLPDALKLHEIQQIFNQIAVSLEARDSKTLAVSALKGDGVREAIDWLHLRLQRNREMRPPVFRN</sequence>
<dbReference type="PRINTS" id="PR00328">
    <property type="entry name" value="SAR1GTPBP"/>
</dbReference>
<dbReference type="SMART" id="SM00175">
    <property type="entry name" value="RAB"/>
    <property type="match status" value="1"/>
</dbReference>
<keyword evidence="2 3" id="KW-0342">GTP-binding</keyword>
<dbReference type="InterPro" id="IPR005225">
    <property type="entry name" value="Small_GTP-bd"/>
</dbReference>
<dbReference type="PROSITE" id="PS51417">
    <property type="entry name" value="ARF"/>
    <property type="match status" value="1"/>
</dbReference>
<dbReference type="InterPro" id="IPR006689">
    <property type="entry name" value="Small_GTPase_ARF/SAR"/>
</dbReference>